<dbReference type="InterPro" id="IPR012292">
    <property type="entry name" value="Globin/Proto"/>
</dbReference>
<dbReference type="Gene3D" id="1.10.490.10">
    <property type="entry name" value="Globins"/>
    <property type="match status" value="1"/>
</dbReference>
<evidence type="ECO:0000256" key="3">
    <source>
        <dbReference type="ARBA" id="ARBA00022989"/>
    </source>
</evidence>
<keyword evidence="7" id="KW-1185">Reference proteome</keyword>
<evidence type="ECO:0000256" key="1">
    <source>
        <dbReference type="ARBA" id="ARBA00004370"/>
    </source>
</evidence>
<dbReference type="GO" id="GO:0016020">
    <property type="term" value="C:membrane"/>
    <property type="evidence" value="ECO:0007669"/>
    <property type="project" value="UniProtKB-SubCell"/>
</dbReference>
<comment type="subcellular location">
    <subcellularLocation>
        <location evidence="1">Membrane</location>
    </subcellularLocation>
</comment>
<evidence type="ECO:0000313" key="7">
    <source>
        <dbReference type="Proteomes" id="UP000887566"/>
    </source>
</evidence>
<dbReference type="GO" id="GO:0019825">
    <property type="term" value="F:oxygen binding"/>
    <property type="evidence" value="ECO:0007669"/>
    <property type="project" value="InterPro"/>
</dbReference>
<dbReference type="GO" id="GO:0020037">
    <property type="term" value="F:heme binding"/>
    <property type="evidence" value="ECO:0007669"/>
    <property type="project" value="InterPro"/>
</dbReference>
<dbReference type="Proteomes" id="UP000887566">
    <property type="component" value="Unplaced"/>
</dbReference>
<dbReference type="AlphaFoldDB" id="A0A914WI57"/>
<dbReference type="InterPro" id="IPR052954">
    <property type="entry name" value="GPCR-Ligand_Int"/>
</dbReference>
<keyword evidence="3 5" id="KW-1133">Transmembrane helix</keyword>
<feature type="transmembrane region" description="Helical" evidence="5">
    <location>
        <begin position="320"/>
        <end position="344"/>
    </location>
</feature>
<dbReference type="SUPFAM" id="SSF81321">
    <property type="entry name" value="Family A G protein-coupled receptor-like"/>
    <property type="match status" value="1"/>
</dbReference>
<sequence>MDVVYLPNCTTRRALDAEYKTFSIAVNGLLTTAFVVLGTLGNLSSMKFVRIANFDKNRGVVLAVSLMALAIWDTLLLWCAFFYYSLKSITQALNVEQRFDILTLSFHPAIQIANTASVWCVVVITVQRYVASKDPFSTGRGRLSLIGNPTLMATFRRERRASSIGVYWSIYRRHFRMPLILSTLAVLMNIPAFFELMMISCLKRDTGEVLRELRVTELRMNKHYKVWYRVVFRMVFNTFGPNLLILLLTLLTLVKLRGTNRSRNKMFQRSLSVMSREAAKENIQTAISFALVVKFLLFRSMIAFLDLWEVTIGYSHMIETFIYLVDCSNFLVIFNSATNCLVYLKGRQWLERTLHARKTRSSKEQKLQSSKHISLLARSWAKILVMTEGQFGVRLLFAMLRKNNLLFDSFTQDMDCDTNGYSRRSIDLLASPKCQEVGDRITNFVGELLSDMAAGESDEAICAKIRRVGAVHYDRGLVFNAFVWREFKVG</sequence>
<feature type="transmembrane region" description="Helical" evidence="5">
    <location>
        <begin position="60"/>
        <end position="84"/>
    </location>
</feature>
<feature type="transmembrane region" description="Helical" evidence="5">
    <location>
        <begin position="104"/>
        <end position="126"/>
    </location>
</feature>
<dbReference type="CDD" id="cd14978">
    <property type="entry name" value="7tmA_FMRFamide_R-like"/>
    <property type="match status" value="1"/>
</dbReference>
<name>A0A914WI57_9BILA</name>
<evidence type="ECO:0000256" key="4">
    <source>
        <dbReference type="ARBA" id="ARBA00023136"/>
    </source>
</evidence>
<dbReference type="PANTHER" id="PTHR46641:SF13">
    <property type="entry name" value="G_PROTEIN_RECEP_F1_2 DOMAIN-CONTAINING PROTEIN"/>
    <property type="match status" value="1"/>
</dbReference>
<protein>
    <submittedName>
        <fullName evidence="8">G-protein coupled receptors family 1 profile domain-containing protein</fullName>
    </submittedName>
</protein>
<feature type="domain" description="G-protein coupled receptors family 1 profile" evidence="6">
    <location>
        <begin position="41"/>
        <end position="343"/>
    </location>
</feature>
<feature type="transmembrane region" description="Helical" evidence="5">
    <location>
        <begin position="286"/>
        <end position="308"/>
    </location>
</feature>
<dbReference type="InterPro" id="IPR017452">
    <property type="entry name" value="GPCR_Rhodpsn_7TM"/>
</dbReference>
<evidence type="ECO:0000256" key="5">
    <source>
        <dbReference type="SAM" id="Phobius"/>
    </source>
</evidence>
<evidence type="ECO:0000259" key="6">
    <source>
        <dbReference type="PROSITE" id="PS50262"/>
    </source>
</evidence>
<feature type="transmembrane region" description="Helical" evidence="5">
    <location>
        <begin position="230"/>
        <end position="256"/>
    </location>
</feature>
<feature type="transmembrane region" description="Helical" evidence="5">
    <location>
        <begin position="22"/>
        <end position="40"/>
    </location>
</feature>
<dbReference type="PANTHER" id="PTHR46641">
    <property type="entry name" value="FMRFAMIDE RECEPTOR-RELATED"/>
    <property type="match status" value="1"/>
</dbReference>
<dbReference type="PROSITE" id="PS50262">
    <property type="entry name" value="G_PROTEIN_RECEP_F1_2"/>
    <property type="match status" value="1"/>
</dbReference>
<feature type="transmembrane region" description="Helical" evidence="5">
    <location>
        <begin position="179"/>
        <end position="199"/>
    </location>
</feature>
<reference evidence="8" key="1">
    <citation type="submission" date="2022-11" db="UniProtKB">
        <authorList>
            <consortium name="WormBaseParasite"/>
        </authorList>
    </citation>
    <scope>IDENTIFICATION</scope>
</reference>
<dbReference type="WBParaSite" id="PSAMB.scaffold3970size16205.g23070.t1">
    <property type="protein sequence ID" value="PSAMB.scaffold3970size16205.g23070.t1"/>
    <property type="gene ID" value="PSAMB.scaffold3970size16205.g23070"/>
</dbReference>
<organism evidence="7 8">
    <name type="scientific">Plectus sambesii</name>
    <dbReference type="NCBI Taxonomy" id="2011161"/>
    <lineage>
        <taxon>Eukaryota</taxon>
        <taxon>Metazoa</taxon>
        <taxon>Ecdysozoa</taxon>
        <taxon>Nematoda</taxon>
        <taxon>Chromadorea</taxon>
        <taxon>Plectida</taxon>
        <taxon>Plectina</taxon>
        <taxon>Plectoidea</taxon>
        <taxon>Plectidae</taxon>
        <taxon>Plectus</taxon>
    </lineage>
</organism>
<evidence type="ECO:0000313" key="8">
    <source>
        <dbReference type="WBParaSite" id="PSAMB.scaffold3970size16205.g23070.t1"/>
    </source>
</evidence>
<accession>A0A914WI57</accession>
<proteinExistence type="predicted"/>
<evidence type="ECO:0000256" key="2">
    <source>
        <dbReference type="ARBA" id="ARBA00022692"/>
    </source>
</evidence>
<dbReference type="Gene3D" id="1.20.1070.10">
    <property type="entry name" value="Rhodopsin 7-helix transmembrane proteins"/>
    <property type="match status" value="1"/>
</dbReference>
<keyword evidence="4 5" id="KW-0472">Membrane</keyword>
<keyword evidence="2 5" id="KW-0812">Transmembrane</keyword>